<accession>A0A2K2HED4</accession>
<dbReference type="EMBL" id="PPFX01000002">
    <property type="protein sequence ID" value="PNU21640.1"/>
    <property type="molecule type" value="Genomic_DNA"/>
</dbReference>
<comment type="caution">
    <text evidence="1">The sequence shown here is derived from an EMBL/GenBank/DDBJ whole genome shotgun (WGS) entry which is preliminary data.</text>
</comment>
<evidence type="ECO:0000313" key="2">
    <source>
        <dbReference type="Proteomes" id="UP000236340"/>
    </source>
</evidence>
<reference evidence="1 2" key="1">
    <citation type="journal article" date="2018" name="Genome Announc.">
        <title>Genome Sequence of Geothermobacter sp. HR-1 Iron Reducer from the Loihi Seamount.</title>
        <authorList>
            <person name="Smith H."/>
            <person name="Abuyen K."/>
            <person name="Tremblay J."/>
            <person name="Savalia P."/>
            <person name="Perez-Rodriguez I."/>
            <person name="Emerson D."/>
            <person name="Tully B."/>
            <person name="Amend J."/>
        </authorList>
    </citation>
    <scope>NUCLEOTIDE SEQUENCE [LARGE SCALE GENOMIC DNA]</scope>
    <source>
        <strain evidence="1 2">HR-1</strain>
    </source>
</reference>
<dbReference type="InterPro" id="IPR025591">
    <property type="entry name" value="RloB"/>
</dbReference>
<dbReference type="Proteomes" id="UP000236340">
    <property type="component" value="Unassembled WGS sequence"/>
</dbReference>
<protein>
    <submittedName>
        <fullName evidence="1">Abortive phage resistance protein</fullName>
    </submittedName>
</protein>
<dbReference type="AlphaFoldDB" id="A0A2K2HED4"/>
<gene>
    <name evidence="1" type="ORF">C2E25_01910</name>
</gene>
<dbReference type="OrthoDB" id="9796523at2"/>
<evidence type="ECO:0000313" key="1">
    <source>
        <dbReference type="EMBL" id="PNU21640.1"/>
    </source>
</evidence>
<name>A0A2K2HED4_9BACT</name>
<organism evidence="1 2">
    <name type="scientific">Geothermobacter hydrogeniphilus</name>
    <dbReference type="NCBI Taxonomy" id="1969733"/>
    <lineage>
        <taxon>Bacteria</taxon>
        <taxon>Pseudomonadati</taxon>
        <taxon>Thermodesulfobacteriota</taxon>
        <taxon>Desulfuromonadia</taxon>
        <taxon>Desulfuromonadales</taxon>
        <taxon>Geothermobacteraceae</taxon>
        <taxon>Geothermobacter</taxon>
    </lineage>
</organism>
<dbReference type="Pfam" id="PF13707">
    <property type="entry name" value="RloB"/>
    <property type="match status" value="1"/>
</dbReference>
<sequence length="196" mass="22496">MARRKFRRPLGERRYKKLFVIATEGAETEPRYFKMFEGDGSVVHVHSLKGKNRSAPPQVLKRMNDYLKEKGLKNSDEAWLVVDTDQWTEAQLQQLHQWSQAKENYGLAVSNPQFEFWLLLHFEDGNDVGTSRECVTRLKRQLPGYQKGAVDVKQFTSGVADAVERASRRDTPSCADWPRTTGTTVYRLVQSLTANC</sequence>
<proteinExistence type="predicted"/>